<dbReference type="GO" id="GO:0005737">
    <property type="term" value="C:cytoplasm"/>
    <property type="evidence" value="ECO:0007669"/>
    <property type="project" value="UniProtKB-SubCell"/>
</dbReference>
<evidence type="ECO:0008006" key="10">
    <source>
        <dbReference type="Google" id="ProtNLM"/>
    </source>
</evidence>
<dbReference type="AlphaFoldDB" id="A0A553QG67"/>
<dbReference type="PROSITE" id="PS51072">
    <property type="entry name" value="MHD"/>
    <property type="match status" value="1"/>
</dbReference>
<dbReference type="Gene3D" id="2.60.40.1170">
    <property type="entry name" value="Mu homology domain, subdomain B"/>
    <property type="match status" value="1"/>
</dbReference>
<comment type="similarity">
    <text evidence="2">Belongs to the Stoned B family.</text>
</comment>
<evidence type="ECO:0000313" key="8">
    <source>
        <dbReference type="EMBL" id="TRY88913.1"/>
    </source>
</evidence>
<dbReference type="InterPro" id="IPR012320">
    <property type="entry name" value="SHD_dom"/>
</dbReference>
<evidence type="ECO:0000259" key="6">
    <source>
        <dbReference type="PROSITE" id="PS51070"/>
    </source>
</evidence>
<feature type="compositionally biased region" description="Low complexity" evidence="5">
    <location>
        <begin position="129"/>
        <end position="138"/>
    </location>
</feature>
<feature type="region of interest" description="Disordered" evidence="5">
    <location>
        <begin position="81"/>
        <end position="154"/>
    </location>
</feature>
<organism evidence="8 9">
    <name type="scientific">Danionella cerebrum</name>
    <dbReference type="NCBI Taxonomy" id="2873325"/>
    <lineage>
        <taxon>Eukaryota</taxon>
        <taxon>Metazoa</taxon>
        <taxon>Chordata</taxon>
        <taxon>Craniata</taxon>
        <taxon>Vertebrata</taxon>
        <taxon>Euteleostomi</taxon>
        <taxon>Actinopterygii</taxon>
        <taxon>Neopterygii</taxon>
        <taxon>Teleostei</taxon>
        <taxon>Ostariophysi</taxon>
        <taxon>Cypriniformes</taxon>
        <taxon>Danionidae</taxon>
        <taxon>Danioninae</taxon>
        <taxon>Danionella</taxon>
    </lineage>
</organism>
<name>A0A553QG67_9TELE</name>
<dbReference type="InterPro" id="IPR050431">
    <property type="entry name" value="Adaptor_comp_med_subunit"/>
</dbReference>
<keyword evidence="9" id="KW-1185">Reference proteome</keyword>
<sequence length="629" mass="70058">MCSTKAPAHWVTFEDEGTVSCQTTLCFSTVNPTPSLVPQHICSSTSNSVPRPSGQKLALGSLGKENWRVSTVVESPSVDSMRVCLPPEQPDSNNRPSVEALQDKQSSVPLQQPGGVGLFRGDTAHKRGSWSSSSDSDSTPSVPRFFIRPEDGSKPRLERVPFSDPYVCNEIDLLSLNDSQVSLQENCPEEPCGRAESSDATPGLGNPETSFLPKGLLLGRQQHGWPLLLRIPERKSRMCSRHWGHVYLRLMPGALLQLFYERGLDRPFRELQLSGHCSISGPSLERRSPGPGLTTLKLERLWYTERKRLHSRPSVTYEARAEQLLKLGSSDAEALLDLRRALEDQLLALKIPQTFLQRYQRPELSVIMSEHVWTLLGADGVVLESTTITRVHCLAFLNGPVRCFLALAPGNSDQAGLAVAERRVHECVLESEDPRVLWFCPPDGCRVELLRLCWPPAPPVPISVRGQACLKGPLLWLRIHLNTLGPMCERLELRVPLPTPPVGPEMFLRKGCLGLPLELVGSLKVSLGSVRYEEALGALVWSIGRLPARNTAPGVPQSLLFISTLEQQHFSDWSALFTLEWDLEEVLAPSYVLGVESDQQPRRRLSRRRTHHCQVQMEKQMMADEEHAL</sequence>
<dbReference type="InterPro" id="IPR028565">
    <property type="entry name" value="MHD"/>
</dbReference>
<dbReference type="OrthoDB" id="10063141at2759"/>
<proteinExistence type="inferred from homology"/>
<dbReference type="InterPro" id="IPR036168">
    <property type="entry name" value="AP2_Mu_C_sf"/>
</dbReference>
<evidence type="ECO:0000313" key="9">
    <source>
        <dbReference type="Proteomes" id="UP000316079"/>
    </source>
</evidence>
<accession>A0A553QG67</accession>
<keyword evidence="3" id="KW-0963">Cytoplasm</keyword>
<comment type="caution">
    <text evidence="8">The sequence shown here is derived from an EMBL/GenBank/DDBJ whole genome shotgun (WGS) entry which is preliminary data.</text>
</comment>
<dbReference type="SUPFAM" id="SSF49447">
    <property type="entry name" value="Second domain of Mu2 adaptin subunit (ap50) of ap2 adaptor"/>
    <property type="match status" value="1"/>
</dbReference>
<dbReference type="Proteomes" id="UP000316079">
    <property type="component" value="Unassembled WGS sequence"/>
</dbReference>
<keyword evidence="4" id="KW-0254">Endocytosis</keyword>
<dbReference type="PROSITE" id="PS51070">
    <property type="entry name" value="SHD"/>
    <property type="match status" value="1"/>
</dbReference>
<dbReference type="Pfam" id="PF00928">
    <property type="entry name" value="Adap_comp_sub"/>
    <property type="match status" value="1"/>
</dbReference>
<dbReference type="STRING" id="623744.A0A553QG67"/>
<comment type="subcellular location">
    <subcellularLocation>
        <location evidence="1">Cytoplasm</location>
    </subcellularLocation>
</comment>
<reference evidence="8 9" key="1">
    <citation type="journal article" date="2019" name="Sci. Data">
        <title>Hybrid genome assembly and annotation of Danionella translucida.</title>
        <authorList>
            <person name="Kadobianskyi M."/>
            <person name="Schulze L."/>
            <person name="Schuelke M."/>
            <person name="Judkewitz B."/>
        </authorList>
    </citation>
    <scope>NUCLEOTIDE SEQUENCE [LARGE SCALE GENOMIC DNA]</scope>
    <source>
        <strain evidence="8 9">Bolton</strain>
    </source>
</reference>
<dbReference type="GO" id="GO:0006897">
    <property type="term" value="P:endocytosis"/>
    <property type="evidence" value="ECO:0007669"/>
    <property type="project" value="UniProtKB-KW"/>
</dbReference>
<evidence type="ECO:0000256" key="4">
    <source>
        <dbReference type="ARBA" id="ARBA00022583"/>
    </source>
</evidence>
<dbReference type="PANTHER" id="PTHR10529">
    <property type="entry name" value="AP COMPLEX SUBUNIT MU"/>
    <property type="match status" value="1"/>
</dbReference>
<feature type="region of interest" description="Disordered" evidence="5">
    <location>
        <begin position="185"/>
        <end position="205"/>
    </location>
</feature>
<evidence type="ECO:0000259" key="7">
    <source>
        <dbReference type="PROSITE" id="PS51072"/>
    </source>
</evidence>
<evidence type="ECO:0000256" key="3">
    <source>
        <dbReference type="ARBA" id="ARBA00022490"/>
    </source>
</evidence>
<evidence type="ECO:0000256" key="2">
    <source>
        <dbReference type="ARBA" id="ARBA00005579"/>
    </source>
</evidence>
<evidence type="ECO:0000256" key="5">
    <source>
        <dbReference type="SAM" id="MobiDB-lite"/>
    </source>
</evidence>
<protein>
    <recommendedName>
        <fullName evidence="10">MHD domain-containing protein</fullName>
    </recommendedName>
</protein>
<feature type="domain" description="SHD" evidence="6">
    <location>
        <begin position="224"/>
        <end position="357"/>
    </location>
</feature>
<dbReference type="EMBL" id="SRMA01026015">
    <property type="protein sequence ID" value="TRY88913.1"/>
    <property type="molecule type" value="Genomic_DNA"/>
</dbReference>
<gene>
    <name evidence="8" type="ORF">DNTS_027656</name>
</gene>
<evidence type="ECO:0000256" key="1">
    <source>
        <dbReference type="ARBA" id="ARBA00004496"/>
    </source>
</evidence>
<feature type="domain" description="MHD" evidence="7">
    <location>
        <begin position="361"/>
        <end position="618"/>
    </location>
</feature>